<name>A0ABT2HAT5_9MICO</name>
<gene>
    <name evidence="1" type="ORF">N1032_25355</name>
</gene>
<proteinExistence type="predicted"/>
<reference evidence="1" key="1">
    <citation type="submission" date="2022-08" db="EMBL/GenBank/DDBJ databases">
        <authorList>
            <person name="Deng Y."/>
            <person name="Han X.-F."/>
            <person name="Zhang Y.-Q."/>
        </authorList>
    </citation>
    <scope>NUCLEOTIDE SEQUENCE</scope>
    <source>
        <strain evidence="1">CPCC 203386</strain>
    </source>
</reference>
<protein>
    <recommendedName>
        <fullName evidence="3">KOW domain-containing protein</fullName>
    </recommendedName>
</protein>
<keyword evidence="2" id="KW-1185">Reference proteome</keyword>
<dbReference type="Proteomes" id="UP001165586">
    <property type="component" value="Unassembled WGS sequence"/>
</dbReference>
<dbReference type="RefSeq" id="WP_259543362.1">
    <property type="nucleotide sequence ID" value="NZ_JANLCJ010000378.1"/>
</dbReference>
<evidence type="ECO:0008006" key="3">
    <source>
        <dbReference type="Google" id="ProtNLM"/>
    </source>
</evidence>
<comment type="caution">
    <text evidence="1">The sequence shown here is derived from an EMBL/GenBank/DDBJ whole genome shotgun (WGS) entry which is preliminary data.</text>
</comment>
<dbReference type="EMBL" id="JANLCJ010000378">
    <property type="protein sequence ID" value="MCS5737059.1"/>
    <property type="molecule type" value="Genomic_DNA"/>
</dbReference>
<evidence type="ECO:0000313" key="2">
    <source>
        <dbReference type="Proteomes" id="UP001165586"/>
    </source>
</evidence>
<evidence type="ECO:0000313" key="1">
    <source>
        <dbReference type="EMBL" id="MCS5737059.1"/>
    </source>
</evidence>
<accession>A0ABT2HAT5</accession>
<organism evidence="1 2">
    <name type="scientific">Herbiconiux daphne</name>
    <dbReference type="NCBI Taxonomy" id="2970914"/>
    <lineage>
        <taxon>Bacteria</taxon>
        <taxon>Bacillati</taxon>
        <taxon>Actinomycetota</taxon>
        <taxon>Actinomycetes</taxon>
        <taxon>Micrococcales</taxon>
        <taxon>Microbacteriaceae</taxon>
        <taxon>Herbiconiux</taxon>
    </lineage>
</organism>
<sequence length="94" mass="10375">MGVKGLIKHVHRDMLSRVIKLGDFVAWSNNEYGRAITLGKVVGTFPEKIKIQVINEGDRITRVYPHNVMVITAQVMANIEGNVGTPEVENGTSD</sequence>